<sequence length="327" mass="36837">MTGQSDSIIGLVPYYVLGVLLRVGLWCLGPDLRDRVELSTPLNSHKRLVEETAPKYLELMYILMDIATAIILQVNAKAVVQHLFNCEKFKKVHEEAKEITITNCVAKTTTTFHNLILSIVLLSMSKKQRFIGAFFLAISAYLNLYTIMLLVPLVFSLSSTSTLREFVKTGIIFICFLTGLLLWSYSVSGSNFIHSVYGFILTVPEDVLNISAYSSFVPSKSIIFKSYPSYGDVGFYLSLLSASLHLVPFMKQTFFVANMLLVTTVLGPILFQLWIYNGSANANYFFAINLVFGTAQIFLVTDVLFAQVKREFFLDHGFTKKKRTRKA</sequence>
<dbReference type="PANTHER" id="PTHR13121">
    <property type="entry name" value="GPI TRANSAMIDASE COMPONENT PIG-U"/>
    <property type="match status" value="1"/>
</dbReference>
<keyword evidence="5" id="KW-0812">Transmembrane</keyword>
<comment type="similarity">
    <text evidence="3">Belongs to the PIGU family.</text>
</comment>
<keyword evidence="6" id="KW-0256">Endoplasmic reticulum</keyword>
<accession>A0A7R8CH87</accession>
<evidence type="ECO:0000256" key="2">
    <source>
        <dbReference type="ARBA" id="ARBA00004687"/>
    </source>
</evidence>
<evidence type="ECO:0000256" key="3">
    <source>
        <dbReference type="ARBA" id="ARBA00010026"/>
    </source>
</evidence>
<keyword evidence="7" id="KW-1133">Transmembrane helix</keyword>
<comment type="subcellular location">
    <subcellularLocation>
        <location evidence="1">Endoplasmic reticulum membrane</location>
        <topology evidence="1">Multi-pass membrane protein</topology>
    </subcellularLocation>
</comment>
<evidence type="ECO:0000256" key="4">
    <source>
        <dbReference type="ARBA" id="ARBA00022502"/>
    </source>
</evidence>
<dbReference type="PANTHER" id="PTHR13121:SF0">
    <property type="entry name" value="PHOSPHATIDYLINOSITOL GLYCAN ANCHOR BIOSYNTHESIS CLASS U PROTEIN"/>
    <property type="match status" value="1"/>
</dbReference>
<dbReference type="Pfam" id="PF06728">
    <property type="entry name" value="PIG-U"/>
    <property type="match status" value="2"/>
</dbReference>
<dbReference type="GO" id="GO:0042765">
    <property type="term" value="C:GPI-anchor transamidase complex"/>
    <property type="evidence" value="ECO:0007669"/>
    <property type="project" value="InterPro"/>
</dbReference>
<name>A0A7R8CH87_LEPSM</name>
<dbReference type="GO" id="GO:0006506">
    <property type="term" value="P:GPI anchor biosynthetic process"/>
    <property type="evidence" value="ECO:0007669"/>
    <property type="project" value="UniProtKB-UniPathway"/>
</dbReference>
<keyword evidence="4" id="KW-0337">GPI-anchor biosynthesis</keyword>
<keyword evidence="8" id="KW-0472">Membrane</keyword>
<dbReference type="UniPathway" id="UPA00196"/>
<evidence type="ECO:0000256" key="7">
    <source>
        <dbReference type="ARBA" id="ARBA00022989"/>
    </source>
</evidence>
<dbReference type="GO" id="GO:0016255">
    <property type="term" value="P:attachment of GPI anchor to protein"/>
    <property type="evidence" value="ECO:0007669"/>
    <property type="project" value="InterPro"/>
</dbReference>
<evidence type="ECO:0000256" key="1">
    <source>
        <dbReference type="ARBA" id="ARBA00004477"/>
    </source>
</evidence>
<organism evidence="9 10">
    <name type="scientific">Lepeophtheirus salmonis</name>
    <name type="common">Salmon louse</name>
    <name type="synonym">Caligus salmonis</name>
    <dbReference type="NCBI Taxonomy" id="72036"/>
    <lineage>
        <taxon>Eukaryota</taxon>
        <taxon>Metazoa</taxon>
        <taxon>Ecdysozoa</taxon>
        <taxon>Arthropoda</taxon>
        <taxon>Crustacea</taxon>
        <taxon>Multicrustacea</taxon>
        <taxon>Hexanauplia</taxon>
        <taxon>Copepoda</taxon>
        <taxon>Siphonostomatoida</taxon>
        <taxon>Caligidae</taxon>
        <taxon>Lepeophtheirus</taxon>
    </lineage>
</organism>
<evidence type="ECO:0000256" key="5">
    <source>
        <dbReference type="ARBA" id="ARBA00022692"/>
    </source>
</evidence>
<comment type="pathway">
    <text evidence="2">Glycolipid biosynthesis; glycosylphosphatidylinositol-anchor biosynthesis.</text>
</comment>
<dbReference type="Proteomes" id="UP000675881">
    <property type="component" value="Chromosome 1"/>
</dbReference>
<dbReference type="OrthoDB" id="549017at2759"/>
<evidence type="ECO:0000313" key="9">
    <source>
        <dbReference type="EMBL" id="CAF2765380.1"/>
    </source>
</evidence>
<evidence type="ECO:0000313" key="10">
    <source>
        <dbReference type="Proteomes" id="UP000675881"/>
    </source>
</evidence>
<reference evidence="9" key="1">
    <citation type="submission" date="2021-02" db="EMBL/GenBank/DDBJ databases">
        <authorList>
            <person name="Bekaert M."/>
        </authorList>
    </citation>
    <scope>NUCLEOTIDE SEQUENCE</scope>
    <source>
        <strain evidence="9">IoA-00</strain>
    </source>
</reference>
<gene>
    <name evidence="9" type="ORF">LSAA_1776</name>
</gene>
<dbReference type="EMBL" id="HG994580">
    <property type="protein sequence ID" value="CAF2765380.1"/>
    <property type="molecule type" value="Genomic_DNA"/>
</dbReference>
<protein>
    <submittedName>
        <fullName evidence="9">PIGU</fullName>
    </submittedName>
</protein>
<evidence type="ECO:0000256" key="8">
    <source>
        <dbReference type="ARBA" id="ARBA00023136"/>
    </source>
</evidence>
<evidence type="ECO:0000256" key="6">
    <source>
        <dbReference type="ARBA" id="ARBA00022824"/>
    </source>
</evidence>
<dbReference type="AlphaFoldDB" id="A0A7R8CH87"/>
<proteinExistence type="inferred from homology"/>
<dbReference type="InterPro" id="IPR009600">
    <property type="entry name" value="PIG-U"/>
</dbReference>
<keyword evidence="10" id="KW-1185">Reference proteome</keyword>